<evidence type="ECO:0000313" key="3">
    <source>
        <dbReference type="Proteomes" id="UP000236333"/>
    </source>
</evidence>
<feature type="compositionally biased region" description="Low complexity" evidence="1">
    <location>
        <begin position="162"/>
        <end position="184"/>
    </location>
</feature>
<dbReference type="EMBL" id="PGGS01000191">
    <property type="protein sequence ID" value="PNH07222.1"/>
    <property type="molecule type" value="Genomic_DNA"/>
</dbReference>
<keyword evidence="3" id="KW-1185">Reference proteome</keyword>
<comment type="caution">
    <text evidence="2">The sequence shown here is derived from an EMBL/GenBank/DDBJ whole genome shotgun (WGS) entry which is preliminary data.</text>
</comment>
<feature type="compositionally biased region" description="Low complexity" evidence="1">
    <location>
        <begin position="238"/>
        <end position="251"/>
    </location>
</feature>
<dbReference type="Proteomes" id="UP000236333">
    <property type="component" value="Unassembled WGS sequence"/>
</dbReference>
<evidence type="ECO:0000256" key="1">
    <source>
        <dbReference type="SAM" id="MobiDB-lite"/>
    </source>
</evidence>
<feature type="region of interest" description="Disordered" evidence="1">
    <location>
        <begin position="131"/>
        <end position="258"/>
    </location>
</feature>
<name>A0A2J8A3W4_9CHLO</name>
<evidence type="ECO:0000313" key="2">
    <source>
        <dbReference type="EMBL" id="PNH07222.1"/>
    </source>
</evidence>
<dbReference type="AlphaFoldDB" id="A0A2J8A3W4"/>
<gene>
    <name evidence="2" type="ORF">TSOC_006325</name>
</gene>
<feature type="compositionally biased region" description="Pro residues" evidence="1">
    <location>
        <begin position="143"/>
        <end position="153"/>
    </location>
</feature>
<reference evidence="2 3" key="1">
    <citation type="journal article" date="2017" name="Mol. Biol. Evol.">
        <title>The 4-celled Tetrabaena socialis nuclear genome reveals the essential components for genetic control of cell number at the origin of multicellularity in the volvocine lineage.</title>
        <authorList>
            <person name="Featherston J."/>
            <person name="Arakaki Y."/>
            <person name="Hanschen E.R."/>
            <person name="Ferris P.J."/>
            <person name="Michod R.E."/>
            <person name="Olson B.J.S.C."/>
            <person name="Nozaki H."/>
            <person name="Durand P.M."/>
        </authorList>
    </citation>
    <scope>NUCLEOTIDE SEQUENCE [LARGE SCALE GENOMIC DNA]</scope>
    <source>
        <strain evidence="2 3">NIES-571</strain>
    </source>
</reference>
<accession>A0A2J8A3W4</accession>
<protein>
    <submittedName>
        <fullName evidence="2">Uncharacterized protein</fullName>
    </submittedName>
</protein>
<proteinExistence type="predicted"/>
<sequence>MELGIVLPEAIPDEMGRKKDYCCGHGKTVKADAFFRLTACAQPSCIGEPCNEFVTRLTGRACLPSTQLVDVFVLRSAFPFWKDETRSKAAPNLCKSCVDVAAAAADTAKAAAAAALLLLAGDLAAGGDRPIIPPAVNHQSSSPPAPLTMPPPAHGAGSNGGQLPPANIALPQAAAAASAGGQAQQRHEAVPAAAPGMQIEDVQLGRTAAQPKRHHASVQTSPWKQQEDEGRVLRRRTAPGAVAGAAGATARSRTRQGC</sequence>
<organism evidence="2 3">
    <name type="scientific">Tetrabaena socialis</name>
    <dbReference type="NCBI Taxonomy" id="47790"/>
    <lineage>
        <taxon>Eukaryota</taxon>
        <taxon>Viridiplantae</taxon>
        <taxon>Chlorophyta</taxon>
        <taxon>core chlorophytes</taxon>
        <taxon>Chlorophyceae</taxon>
        <taxon>CS clade</taxon>
        <taxon>Chlamydomonadales</taxon>
        <taxon>Tetrabaenaceae</taxon>
        <taxon>Tetrabaena</taxon>
    </lineage>
</organism>